<feature type="chain" id="PRO_5035585566" description="Fe2OG dioxygenase domain-containing protein" evidence="7">
    <location>
        <begin position="33"/>
        <end position="459"/>
    </location>
</feature>
<dbReference type="Pfam" id="PF13640">
    <property type="entry name" value="2OG-FeII_Oxy_3"/>
    <property type="match status" value="1"/>
</dbReference>
<evidence type="ECO:0000313" key="10">
    <source>
        <dbReference type="EMBL" id="CAD9247397.1"/>
    </source>
</evidence>
<dbReference type="Gene3D" id="2.60.120.620">
    <property type="entry name" value="q2cbj1_9rhob like domain"/>
    <property type="match status" value="1"/>
</dbReference>
<keyword evidence="2" id="KW-0479">Metal-binding</keyword>
<dbReference type="SMART" id="SM00702">
    <property type="entry name" value="P4Hc"/>
    <property type="match status" value="1"/>
</dbReference>
<evidence type="ECO:0000256" key="3">
    <source>
        <dbReference type="ARBA" id="ARBA00022964"/>
    </source>
</evidence>
<comment type="cofactor">
    <cofactor evidence="1">
        <name>L-ascorbate</name>
        <dbReference type="ChEBI" id="CHEBI:38290"/>
    </cofactor>
</comment>
<protein>
    <recommendedName>
        <fullName evidence="8">Fe2OG dioxygenase domain-containing protein</fullName>
    </recommendedName>
</protein>
<dbReference type="InterPro" id="IPR005123">
    <property type="entry name" value="Oxoglu/Fe-dep_dioxygenase_dom"/>
</dbReference>
<feature type="region of interest" description="Disordered" evidence="6">
    <location>
        <begin position="95"/>
        <end position="119"/>
    </location>
</feature>
<feature type="domain" description="Fe2OG dioxygenase" evidence="8">
    <location>
        <begin position="330"/>
        <end position="436"/>
    </location>
</feature>
<reference evidence="9" key="1">
    <citation type="submission" date="2021-01" db="EMBL/GenBank/DDBJ databases">
        <authorList>
            <person name="Corre E."/>
            <person name="Pelletier E."/>
            <person name="Niang G."/>
            <person name="Scheremetjew M."/>
            <person name="Finn R."/>
            <person name="Kale V."/>
            <person name="Holt S."/>
            <person name="Cochrane G."/>
            <person name="Meng A."/>
            <person name="Brown T."/>
            <person name="Cohen L."/>
        </authorList>
    </citation>
    <scope>NUCLEOTIDE SEQUENCE</scope>
    <source>
        <strain evidence="9">CCMP2877</strain>
    </source>
</reference>
<sequence>MASMRRRAAAAAAAAATVAMLLLAAGPVGIEAKSKPKNSNVMTVWNEAGVPINAYWLNPDNGKLVKQVDKAIRPGLKYGINTYKTHTFVFTQVKQGRPEPKKVDSSMPRHSHTGEPENVYISMGEDGLLKAEMKTPRQLKIEEAEKAFDECGAVRNSTGVSAEQRLLDFEACAKEKYISKVATLVDRMELDKQIFDSTTSMFRNYTCADPDMELTDRTDRQIWVDPEGHRVDVGVLFNSSHATIRYNKDFLTEGECAAIKRIATPKLHRATTADSDGGDKVSFTRRADQASIDYYPKAKPGSDRDIVNGVIDRLYSYVNYFTDYDLDLPGQEGITAIRYNVSDEYHPHCDGACDGSMHKDTGRVATMVMYCDMPPADGGGGTTFSRAGVFTKGVPQSSVFFSYMGQDGRMDDGLTEHSGCPIFEGSKFIATMWFRKGVSKDRKWFQSDPLGYPKAAYKQ</sequence>
<dbReference type="GO" id="GO:0005506">
    <property type="term" value="F:iron ion binding"/>
    <property type="evidence" value="ECO:0007669"/>
    <property type="project" value="InterPro"/>
</dbReference>
<dbReference type="GO" id="GO:0031418">
    <property type="term" value="F:L-ascorbic acid binding"/>
    <property type="evidence" value="ECO:0007669"/>
    <property type="project" value="InterPro"/>
</dbReference>
<evidence type="ECO:0000313" key="9">
    <source>
        <dbReference type="EMBL" id="CAD9247393.1"/>
    </source>
</evidence>
<dbReference type="GO" id="GO:0004656">
    <property type="term" value="F:procollagen-proline 4-dioxygenase activity"/>
    <property type="evidence" value="ECO:0007669"/>
    <property type="project" value="TreeGrafter"/>
</dbReference>
<dbReference type="EMBL" id="HBGJ01009126">
    <property type="protein sequence ID" value="CAD9247393.1"/>
    <property type="molecule type" value="Transcribed_RNA"/>
</dbReference>
<evidence type="ECO:0000256" key="1">
    <source>
        <dbReference type="ARBA" id="ARBA00001961"/>
    </source>
</evidence>
<dbReference type="PANTHER" id="PTHR10869:SF226">
    <property type="entry name" value="PROLYL 4-HYDROXYLASE ALPHA SUBUNIT DOMAIN-CONTAINING PROTEIN"/>
    <property type="match status" value="1"/>
</dbReference>
<evidence type="ECO:0000256" key="2">
    <source>
        <dbReference type="ARBA" id="ARBA00022723"/>
    </source>
</evidence>
<dbReference type="InterPro" id="IPR037140">
    <property type="entry name" value="VHL_beta_dom_sf"/>
</dbReference>
<keyword evidence="7" id="KW-0732">Signal</keyword>
<keyword evidence="5" id="KW-0408">Iron</keyword>
<feature type="signal peptide" evidence="7">
    <location>
        <begin position="1"/>
        <end position="32"/>
    </location>
</feature>
<name>A0A6U4DUF5_9STRA</name>
<dbReference type="GO" id="GO:0005783">
    <property type="term" value="C:endoplasmic reticulum"/>
    <property type="evidence" value="ECO:0007669"/>
    <property type="project" value="TreeGrafter"/>
</dbReference>
<evidence type="ECO:0000259" key="8">
    <source>
        <dbReference type="PROSITE" id="PS51471"/>
    </source>
</evidence>
<evidence type="ECO:0000256" key="7">
    <source>
        <dbReference type="SAM" id="SignalP"/>
    </source>
</evidence>
<proteinExistence type="predicted"/>
<dbReference type="InterPro" id="IPR044862">
    <property type="entry name" value="Pro_4_hyd_alph_FE2OG_OXY"/>
</dbReference>
<evidence type="ECO:0000256" key="5">
    <source>
        <dbReference type="ARBA" id="ARBA00023004"/>
    </source>
</evidence>
<dbReference type="PANTHER" id="PTHR10869">
    <property type="entry name" value="PROLYL 4-HYDROXYLASE ALPHA SUBUNIT"/>
    <property type="match status" value="1"/>
</dbReference>
<organism evidence="9">
    <name type="scientific">Phaeomonas parva</name>
    <dbReference type="NCBI Taxonomy" id="124430"/>
    <lineage>
        <taxon>Eukaryota</taxon>
        <taxon>Sar</taxon>
        <taxon>Stramenopiles</taxon>
        <taxon>Ochrophyta</taxon>
        <taxon>Pinguiophyceae</taxon>
        <taxon>Pinguiochrysidales</taxon>
        <taxon>Pinguiochrysidaceae</taxon>
        <taxon>Phaeomonas</taxon>
    </lineage>
</organism>
<keyword evidence="4" id="KW-0560">Oxidoreductase</keyword>
<dbReference type="AlphaFoldDB" id="A0A6U4DUF5"/>
<gene>
    <name evidence="9" type="ORF">PPAR1163_LOCUS5748</name>
    <name evidence="10" type="ORF">PPAR1163_LOCUS5752</name>
</gene>
<dbReference type="Gene3D" id="2.60.40.780">
    <property type="entry name" value="von Hippel-Lindau disease tumour suppressor, beta domain"/>
    <property type="match status" value="1"/>
</dbReference>
<dbReference type="PROSITE" id="PS51471">
    <property type="entry name" value="FE2OG_OXY"/>
    <property type="match status" value="1"/>
</dbReference>
<evidence type="ECO:0000256" key="4">
    <source>
        <dbReference type="ARBA" id="ARBA00023002"/>
    </source>
</evidence>
<evidence type="ECO:0000256" key="6">
    <source>
        <dbReference type="SAM" id="MobiDB-lite"/>
    </source>
</evidence>
<dbReference type="InterPro" id="IPR045054">
    <property type="entry name" value="P4HA-like"/>
</dbReference>
<dbReference type="InterPro" id="IPR006620">
    <property type="entry name" value="Pro_4_hyd_alph"/>
</dbReference>
<accession>A0A6U4DUF5</accession>
<dbReference type="EMBL" id="HBGJ01009137">
    <property type="protein sequence ID" value="CAD9247397.1"/>
    <property type="molecule type" value="Transcribed_RNA"/>
</dbReference>
<keyword evidence="3" id="KW-0223">Dioxygenase</keyword>